<sequence>FKRLVPEVSIRASVMRECIDSNVMEVCAWHIIDDMIEFRLDPGKVEVHLGVAVIQRQHLHSSAAEVVAFNYRYSV</sequence>
<reference evidence="1 2" key="1">
    <citation type="journal article" date="2021" name="BMC Genomics">
        <title>Datura genome reveals duplications of psychoactive alkaloid biosynthetic genes and high mutation rate following tissue culture.</title>
        <authorList>
            <person name="Rajewski A."/>
            <person name="Carter-House D."/>
            <person name="Stajich J."/>
            <person name="Litt A."/>
        </authorList>
    </citation>
    <scope>NUCLEOTIDE SEQUENCE [LARGE SCALE GENOMIC DNA]</scope>
    <source>
        <strain evidence="1">AR-01</strain>
    </source>
</reference>
<comment type="caution">
    <text evidence="1">The sequence shown here is derived from an EMBL/GenBank/DDBJ whole genome shotgun (WGS) entry which is preliminary data.</text>
</comment>
<keyword evidence="2" id="KW-1185">Reference proteome</keyword>
<evidence type="ECO:0000313" key="1">
    <source>
        <dbReference type="EMBL" id="MCE0481436.1"/>
    </source>
</evidence>
<protein>
    <submittedName>
        <fullName evidence="1">Uncharacterized protein</fullName>
    </submittedName>
</protein>
<dbReference type="Proteomes" id="UP000823775">
    <property type="component" value="Unassembled WGS sequence"/>
</dbReference>
<proteinExistence type="predicted"/>
<evidence type="ECO:0000313" key="2">
    <source>
        <dbReference type="Proteomes" id="UP000823775"/>
    </source>
</evidence>
<accession>A0ABS8VKW6</accession>
<organism evidence="1 2">
    <name type="scientific">Datura stramonium</name>
    <name type="common">Jimsonweed</name>
    <name type="synonym">Common thornapple</name>
    <dbReference type="NCBI Taxonomy" id="4076"/>
    <lineage>
        <taxon>Eukaryota</taxon>
        <taxon>Viridiplantae</taxon>
        <taxon>Streptophyta</taxon>
        <taxon>Embryophyta</taxon>
        <taxon>Tracheophyta</taxon>
        <taxon>Spermatophyta</taxon>
        <taxon>Magnoliopsida</taxon>
        <taxon>eudicotyledons</taxon>
        <taxon>Gunneridae</taxon>
        <taxon>Pentapetalae</taxon>
        <taxon>asterids</taxon>
        <taxon>lamiids</taxon>
        <taxon>Solanales</taxon>
        <taxon>Solanaceae</taxon>
        <taxon>Solanoideae</taxon>
        <taxon>Datureae</taxon>
        <taxon>Datura</taxon>
    </lineage>
</organism>
<feature type="non-terminal residue" evidence="1">
    <location>
        <position position="1"/>
    </location>
</feature>
<gene>
    <name evidence="1" type="ORF">HAX54_039204</name>
</gene>
<name>A0ABS8VKW6_DATST</name>
<dbReference type="EMBL" id="JACEIK010005410">
    <property type="protein sequence ID" value="MCE0481436.1"/>
    <property type="molecule type" value="Genomic_DNA"/>
</dbReference>